<accession>A0A5B8V4J5</accession>
<dbReference type="SUPFAM" id="SSF55729">
    <property type="entry name" value="Acyl-CoA N-acyltransferases (Nat)"/>
    <property type="match status" value="1"/>
</dbReference>
<dbReference type="InterPro" id="IPR000182">
    <property type="entry name" value="GNAT_dom"/>
</dbReference>
<dbReference type="InterPro" id="IPR016181">
    <property type="entry name" value="Acyl_CoA_acyltransferase"/>
</dbReference>
<dbReference type="PROSITE" id="PS51186">
    <property type="entry name" value="GNAT"/>
    <property type="match status" value="1"/>
</dbReference>
<proteinExistence type="predicted"/>
<dbReference type="Proteomes" id="UP000321533">
    <property type="component" value="Chromosome"/>
</dbReference>
<keyword evidence="3" id="KW-1185">Reference proteome</keyword>
<dbReference type="OrthoDB" id="9805924at2"/>
<organism evidence="2 3">
    <name type="scientific">Panacibacter ginsenosidivorans</name>
    <dbReference type="NCBI Taxonomy" id="1813871"/>
    <lineage>
        <taxon>Bacteria</taxon>
        <taxon>Pseudomonadati</taxon>
        <taxon>Bacteroidota</taxon>
        <taxon>Chitinophagia</taxon>
        <taxon>Chitinophagales</taxon>
        <taxon>Chitinophagaceae</taxon>
        <taxon>Panacibacter</taxon>
    </lineage>
</organism>
<reference evidence="2 3" key="1">
    <citation type="journal article" date="2016" name="Int. J. Syst. Evol. Microbiol.">
        <title>Panacibacter ginsenosidivorans gen. nov., sp. nov., with ginsenoside converting activity isolated from soil of a ginseng field.</title>
        <authorList>
            <person name="Siddiqi M.Z."/>
            <person name="Muhammad Shafi S."/>
            <person name="Choi K.D."/>
            <person name="Im W.T."/>
        </authorList>
    </citation>
    <scope>NUCLEOTIDE SEQUENCE [LARGE SCALE GENOMIC DNA]</scope>
    <source>
        <strain evidence="2 3">Gsoil1550</strain>
    </source>
</reference>
<gene>
    <name evidence="2" type="ORF">FRZ67_01865</name>
</gene>
<dbReference type="CDD" id="cd04301">
    <property type="entry name" value="NAT_SF"/>
    <property type="match status" value="1"/>
</dbReference>
<dbReference type="EMBL" id="CP042435">
    <property type="protein sequence ID" value="QEC66109.1"/>
    <property type="molecule type" value="Genomic_DNA"/>
</dbReference>
<evidence type="ECO:0000313" key="3">
    <source>
        <dbReference type="Proteomes" id="UP000321533"/>
    </source>
</evidence>
<dbReference type="Pfam" id="PF00583">
    <property type="entry name" value="Acetyltransf_1"/>
    <property type="match status" value="1"/>
</dbReference>
<protein>
    <submittedName>
        <fullName evidence="2">GNAT family N-acetyltransferase</fullName>
    </submittedName>
</protein>
<evidence type="ECO:0000313" key="2">
    <source>
        <dbReference type="EMBL" id="QEC66109.1"/>
    </source>
</evidence>
<dbReference type="Gene3D" id="3.40.630.30">
    <property type="match status" value="1"/>
</dbReference>
<dbReference type="GO" id="GO:0016747">
    <property type="term" value="F:acyltransferase activity, transferring groups other than amino-acyl groups"/>
    <property type="evidence" value="ECO:0007669"/>
    <property type="project" value="InterPro"/>
</dbReference>
<feature type="domain" description="N-acetyltransferase" evidence="1">
    <location>
        <begin position="1"/>
        <end position="139"/>
    </location>
</feature>
<keyword evidence="2" id="KW-0808">Transferase</keyword>
<dbReference type="KEGG" id="pgin:FRZ67_01865"/>
<name>A0A5B8V4J5_9BACT</name>
<dbReference type="AlphaFoldDB" id="A0A5B8V4J5"/>
<sequence length="139" mass="16248">MEVKIATNEEDIFKCWDVLFVLRPHLIKEEFVSTVKEMFTEGYQLAYIEENGKAASAIGFRYQQYLYNGKHFYIDDLVSLPETRGKGYAGMLLDYVHDLAKEKGYKYVTLDSGHQRHTAHRLYLNKGYSIVAHHFMKTL</sequence>
<evidence type="ECO:0000259" key="1">
    <source>
        <dbReference type="PROSITE" id="PS51186"/>
    </source>
</evidence>
<dbReference type="RefSeq" id="WP_147187909.1">
    <property type="nucleotide sequence ID" value="NZ_CP042435.1"/>
</dbReference>